<proteinExistence type="predicted"/>
<gene>
    <name evidence="2" type="ORF">SLEP1_g1916</name>
</gene>
<keyword evidence="1" id="KW-1133">Transmembrane helix</keyword>
<dbReference type="AlphaFoldDB" id="A0AAV5HPH0"/>
<accession>A0AAV5HPH0</accession>
<evidence type="ECO:0000313" key="3">
    <source>
        <dbReference type="Proteomes" id="UP001054252"/>
    </source>
</evidence>
<protein>
    <submittedName>
        <fullName evidence="2">Uncharacterized protein</fullName>
    </submittedName>
</protein>
<keyword evidence="3" id="KW-1185">Reference proteome</keyword>
<feature type="transmembrane region" description="Helical" evidence="1">
    <location>
        <begin position="477"/>
        <end position="499"/>
    </location>
</feature>
<dbReference type="EMBL" id="BPVZ01000002">
    <property type="protein sequence ID" value="GKU87524.1"/>
    <property type="molecule type" value="Genomic_DNA"/>
</dbReference>
<dbReference type="Pfam" id="PF03140">
    <property type="entry name" value="DUF247"/>
    <property type="match status" value="1"/>
</dbReference>
<comment type="caution">
    <text evidence="2">The sequence shown here is derived from an EMBL/GenBank/DDBJ whole genome shotgun (WGS) entry which is preliminary data.</text>
</comment>
<dbReference type="Proteomes" id="UP001054252">
    <property type="component" value="Unassembled WGS sequence"/>
</dbReference>
<keyword evidence="1" id="KW-0472">Membrane</keyword>
<dbReference type="InterPro" id="IPR004158">
    <property type="entry name" value="DUF247_pln"/>
</dbReference>
<sequence length="518" mass="59635">MSSICNTILDSQFTQQKWVAKITEVLNRELENDTDAPVCIFRVPKSLRDHKPEAYTPQLIALGPYYHLNSELYEMQRYKIVLAKMFSEQYQLVEIQQLVDQLMTIVPKIRHSYRGRFNLENQTLAMIFTVDGLFLLQLLDNYVKQKEIPRTSSLSSSLLVQSSSGKKLPGDAILRDVLMLENQIPRFVLLEILAKMSCLGSTSPDKFLSTLFLDFCKVISPIKVEWCNPESEVLEHEHLLDLLYQYITYEEDINEKEHRLTEYHSQKSREGFDIEANLNTSANSNVFSKLWSKISEINIGFLRIFTKFIDLFLNILAHLGISATAFFNDKKVLIPSVSELWIAQMRFAPATGGTRYVEFNEKTNTLYLPIITLNPTSEVLIKNLVAYETMEKSDALSFRRFSELMGAIIDTVEDVELLRKSKVLESKMSSAEIAEIFNGMTKTMESKDRIIDTAIKKANASYNNTRKVRQKRFLKKYIYSSWRFLTVFASVLLLLLMGLQTFCNVYSCPTMFGRAVKA</sequence>
<reference evidence="2 3" key="1">
    <citation type="journal article" date="2021" name="Commun. Biol.">
        <title>The genome of Shorea leprosula (Dipterocarpaceae) highlights the ecological relevance of drought in aseasonal tropical rainforests.</title>
        <authorList>
            <person name="Ng K.K.S."/>
            <person name="Kobayashi M.J."/>
            <person name="Fawcett J.A."/>
            <person name="Hatakeyama M."/>
            <person name="Paape T."/>
            <person name="Ng C.H."/>
            <person name="Ang C.C."/>
            <person name="Tnah L.H."/>
            <person name="Lee C.T."/>
            <person name="Nishiyama T."/>
            <person name="Sese J."/>
            <person name="O'Brien M.J."/>
            <person name="Copetti D."/>
            <person name="Mohd Noor M.I."/>
            <person name="Ong R.C."/>
            <person name="Putra M."/>
            <person name="Sireger I.Z."/>
            <person name="Indrioko S."/>
            <person name="Kosugi Y."/>
            <person name="Izuno A."/>
            <person name="Isagi Y."/>
            <person name="Lee S.L."/>
            <person name="Shimizu K.K."/>
        </authorList>
    </citation>
    <scope>NUCLEOTIDE SEQUENCE [LARGE SCALE GENOMIC DNA]</scope>
    <source>
        <strain evidence="2">214</strain>
    </source>
</reference>
<organism evidence="2 3">
    <name type="scientific">Rubroshorea leprosula</name>
    <dbReference type="NCBI Taxonomy" id="152421"/>
    <lineage>
        <taxon>Eukaryota</taxon>
        <taxon>Viridiplantae</taxon>
        <taxon>Streptophyta</taxon>
        <taxon>Embryophyta</taxon>
        <taxon>Tracheophyta</taxon>
        <taxon>Spermatophyta</taxon>
        <taxon>Magnoliopsida</taxon>
        <taxon>eudicotyledons</taxon>
        <taxon>Gunneridae</taxon>
        <taxon>Pentapetalae</taxon>
        <taxon>rosids</taxon>
        <taxon>malvids</taxon>
        <taxon>Malvales</taxon>
        <taxon>Dipterocarpaceae</taxon>
        <taxon>Rubroshorea</taxon>
    </lineage>
</organism>
<dbReference type="PANTHER" id="PTHR31549:SF23">
    <property type="entry name" value="OS03G0591600 PROTEIN"/>
    <property type="match status" value="1"/>
</dbReference>
<evidence type="ECO:0000313" key="2">
    <source>
        <dbReference type="EMBL" id="GKU87524.1"/>
    </source>
</evidence>
<dbReference type="PANTHER" id="PTHR31549">
    <property type="entry name" value="PROTEIN, PUTATIVE (DUF247)-RELATED-RELATED"/>
    <property type="match status" value="1"/>
</dbReference>
<name>A0AAV5HPH0_9ROSI</name>
<evidence type="ECO:0000256" key="1">
    <source>
        <dbReference type="SAM" id="Phobius"/>
    </source>
</evidence>
<keyword evidence="1" id="KW-0812">Transmembrane</keyword>